<feature type="chain" id="PRO_5043444340" evidence="1">
    <location>
        <begin position="19"/>
        <end position="391"/>
    </location>
</feature>
<feature type="signal peptide" evidence="1">
    <location>
        <begin position="1"/>
        <end position="18"/>
    </location>
</feature>
<dbReference type="InterPro" id="IPR032048">
    <property type="entry name" value="TGase_elicitor"/>
</dbReference>
<dbReference type="Pfam" id="PF16683">
    <property type="entry name" value="TGase_elicitor"/>
    <property type="match status" value="1"/>
</dbReference>
<gene>
    <name evidence="2" type="ORF">SOO65_09725</name>
</gene>
<evidence type="ECO:0000313" key="3">
    <source>
        <dbReference type="Proteomes" id="UP001324634"/>
    </source>
</evidence>
<name>A0AAX4HUH5_9BACT</name>
<evidence type="ECO:0000313" key="2">
    <source>
        <dbReference type="EMBL" id="WPU67030.1"/>
    </source>
</evidence>
<evidence type="ECO:0000256" key="1">
    <source>
        <dbReference type="SAM" id="SignalP"/>
    </source>
</evidence>
<reference evidence="2 3" key="1">
    <citation type="submission" date="2023-11" db="EMBL/GenBank/DDBJ databases">
        <title>Peredibacter starrii A3.12.</title>
        <authorList>
            <person name="Mitchell R.J."/>
        </authorList>
    </citation>
    <scope>NUCLEOTIDE SEQUENCE [LARGE SCALE GENOMIC DNA]</scope>
    <source>
        <strain evidence="2 3">A3.12</strain>
    </source>
</reference>
<dbReference type="Proteomes" id="UP001324634">
    <property type="component" value="Chromosome"/>
</dbReference>
<protein>
    <submittedName>
        <fullName evidence="2">Uncharacterized protein</fullName>
    </submittedName>
</protein>
<dbReference type="RefSeq" id="WP_321399818.1">
    <property type="nucleotide sequence ID" value="NZ_CP139487.1"/>
</dbReference>
<organism evidence="2 3">
    <name type="scientific">Peredibacter starrii</name>
    <dbReference type="NCBI Taxonomy" id="28202"/>
    <lineage>
        <taxon>Bacteria</taxon>
        <taxon>Pseudomonadati</taxon>
        <taxon>Bdellovibrionota</taxon>
        <taxon>Bacteriovoracia</taxon>
        <taxon>Bacteriovoracales</taxon>
        <taxon>Bacteriovoracaceae</taxon>
        <taxon>Peredibacter</taxon>
    </lineage>
</organism>
<dbReference type="KEGG" id="psti:SOO65_09725"/>
<proteinExistence type="predicted"/>
<keyword evidence="1" id="KW-0732">Signal</keyword>
<dbReference type="EMBL" id="CP139487">
    <property type="protein sequence ID" value="WPU67030.1"/>
    <property type="molecule type" value="Genomic_DNA"/>
</dbReference>
<accession>A0AAX4HUH5</accession>
<sequence>MNKLLVLATVALIGSAHAAKWDRNNNPKLFDAVAATKINMTFHDLPLSARLLDDSMAWSETFWPSRFGGIAYRWNHPNPQPFKYTLHTKEELLKMSEKELSQLSPSELYDIAMGDYGYTLTKKTLKSYKPDDLWWEGICDGWALAASHYSEPDKTVVTNKDGIKVPFGASDVKGLLSMHEAYNANGMYARVGARCKVNGKVTGESFPDDKFPNPPAPKDANRPECADVNAGAFHVVIANMIGINSQGFIAEVDRYNDVWNQPVYSYDSKIVGELPLTEKDIKAGIDKKIQIKTDMTYAEELVFWKQKYADEGYLGFVSKEPVTGTLAQTYSVRNYEYVIELDNAGQVIGGEWISETRPDMIWAKAKVPKFINGKYPLAGLSIIYKPVVHSK</sequence>
<dbReference type="GO" id="GO:0016755">
    <property type="term" value="F:aminoacyltransferase activity"/>
    <property type="evidence" value="ECO:0007669"/>
    <property type="project" value="InterPro"/>
</dbReference>
<keyword evidence="3" id="KW-1185">Reference proteome</keyword>
<dbReference type="AlphaFoldDB" id="A0AAX4HUH5"/>